<feature type="domain" description="Protein kinase" evidence="9">
    <location>
        <begin position="10"/>
        <end position="258"/>
    </location>
</feature>
<dbReference type="Pfam" id="PF00069">
    <property type="entry name" value="Pkinase"/>
    <property type="match status" value="1"/>
</dbReference>
<dbReference type="RefSeq" id="WP_397090436.1">
    <property type="nucleotide sequence ID" value="NZ_JBITGY010000015.1"/>
</dbReference>
<dbReference type="InterPro" id="IPR008271">
    <property type="entry name" value="Ser/Thr_kinase_AS"/>
</dbReference>
<reference evidence="10 11" key="1">
    <citation type="submission" date="2024-10" db="EMBL/GenBank/DDBJ databases">
        <title>The Natural Products Discovery Center: Release of the First 8490 Sequenced Strains for Exploring Actinobacteria Biosynthetic Diversity.</title>
        <authorList>
            <person name="Kalkreuter E."/>
            <person name="Kautsar S.A."/>
            <person name="Yang D."/>
            <person name="Bader C.D."/>
            <person name="Teijaro C.N."/>
            <person name="Fluegel L."/>
            <person name="Davis C.M."/>
            <person name="Simpson J.R."/>
            <person name="Lauterbach L."/>
            <person name="Steele A.D."/>
            <person name="Gui C."/>
            <person name="Meng S."/>
            <person name="Li G."/>
            <person name="Viehrig K."/>
            <person name="Ye F."/>
            <person name="Su P."/>
            <person name="Kiefer A.F."/>
            <person name="Nichols A."/>
            <person name="Cepeda A.J."/>
            <person name="Yan W."/>
            <person name="Fan B."/>
            <person name="Jiang Y."/>
            <person name="Adhikari A."/>
            <person name="Zheng C.-J."/>
            <person name="Schuster L."/>
            <person name="Cowan T.M."/>
            <person name="Smanski M.J."/>
            <person name="Chevrette M.G."/>
            <person name="De Carvalho L.P.S."/>
            <person name="Shen B."/>
        </authorList>
    </citation>
    <scope>NUCLEOTIDE SEQUENCE [LARGE SCALE GENOMIC DNA]</scope>
    <source>
        <strain evidence="10 11">NPDC050545</strain>
    </source>
</reference>
<feature type="region of interest" description="Disordered" evidence="8">
    <location>
        <begin position="336"/>
        <end position="355"/>
    </location>
</feature>
<gene>
    <name evidence="10" type="ORF">ACIBG2_45085</name>
</gene>
<dbReference type="PANTHER" id="PTHR43289">
    <property type="entry name" value="MITOGEN-ACTIVATED PROTEIN KINASE KINASE KINASE 20-RELATED"/>
    <property type="match status" value="1"/>
</dbReference>
<dbReference type="Proteomes" id="UP001612741">
    <property type="component" value="Unassembled WGS sequence"/>
</dbReference>
<keyword evidence="4 7" id="KW-0547">Nucleotide-binding</keyword>
<keyword evidence="3" id="KW-0808">Transferase</keyword>
<name>A0ABW7Z923_9ACTN</name>
<dbReference type="GO" id="GO:0016301">
    <property type="term" value="F:kinase activity"/>
    <property type="evidence" value="ECO:0007669"/>
    <property type="project" value="UniProtKB-KW"/>
</dbReference>
<dbReference type="PROSITE" id="PS50011">
    <property type="entry name" value="PROTEIN_KINASE_DOM"/>
    <property type="match status" value="1"/>
</dbReference>
<evidence type="ECO:0000259" key="9">
    <source>
        <dbReference type="PROSITE" id="PS50011"/>
    </source>
</evidence>
<dbReference type="EC" id="2.7.11.1" evidence="1"/>
<feature type="region of interest" description="Disordered" evidence="8">
    <location>
        <begin position="260"/>
        <end position="331"/>
    </location>
</feature>
<dbReference type="InterPro" id="IPR011009">
    <property type="entry name" value="Kinase-like_dom_sf"/>
</dbReference>
<sequence>MDTPDAIGRYPVERTLGTGAFASVWLARDDRLDSYVAIKVLAENWSAETGVRERFVKEARLLRQADSPHIVQVHDIGELPDGRPYFVMTYADMGTLSGRLVEGPLPVERALELLGEVAEGVSELHRLGVVHRDLKPSNVLMRSMTGGGERAMVADLGVARALADATIHTIAAGTPGYMAPEQMRLDGAPDERADVHGLGALAYHMLTGAVPGSGAVRLAPRRLRGEVPERISAAIMKAIDPEPERRWQSVAEFGRALLAEEPDSGPGEEPASGERQASGNLQAPGGPRGSGEQQASGGPRGSGELEASGGPRGSGELEASGGPRASGELQASGGLRASGELEGEPPAPGGSPAGAAGGAGWRLVLSAPAWVLATLGGILVAGAAGAVLLLQAGSSPDVPIERPATSPAAVDGNDLRPDAPVPGQYRDLIIQAGTRCDNIPGLSPALIAAMLKVESDFDPDLSDSKKDEYGIARWTPRVLRFWQPGGLSEPEPEPPFSPELSIPSMGRFFCTLGHQISSIKGDPAANLVGLYRTSVNAMLRDQGIPLSVRPHVEKVMKYRDEYRIR</sequence>
<dbReference type="InterPro" id="IPR000719">
    <property type="entry name" value="Prot_kinase_dom"/>
</dbReference>
<feature type="region of interest" description="Disordered" evidence="8">
    <location>
        <begin position="396"/>
        <end position="419"/>
    </location>
</feature>
<evidence type="ECO:0000256" key="3">
    <source>
        <dbReference type="ARBA" id="ARBA00022679"/>
    </source>
</evidence>
<dbReference type="InterPro" id="IPR017441">
    <property type="entry name" value="Protein_kinase_ATP_BS"/>
</dbReference>
<dbReference type="InterPro" id="IPR023346">
    <property type="entry name" value="Lysozyme-like_dom_sf"/>
</dbReference>
<evidence type="ECO:0000256" key="7">
    <source>
        <dbReference type="PROSITE-ProRule" id="PRU10141"/>
    </source>
</evidence>
<evidence type="ECO:0000313" key="11">
    <source>
        <dbReference type="Proteomes" id="UP001612741"/>
    </source>
</evidence>
<keyword evidence="5 10" id="KW-0418">Kinase</keyword>
<organism evidence="10 11">
    <name type="scientific">Nonomuraea typhae</name>
    <dbReference type="NCBI Taxonomy" id="2603600"/>
    <lineage>
        <taxon>Bacteria</taxon>
        <taxon>Bacillati</taxon>
        <taxon>Actinomycetota</taxon>
        <taxon>Actinomycetes</taxon>
        <taxon>Streptosporangiales</taxon>
        <taxon>Streptosporangiaceae</taxon>
        <taxon>Nonomuraea</taxon>
    </lineage>
</organism>
<evidence type="ECO:0000256" key="8">
    <source>
        <dbReference type="SAM" id="MobiDB-lite"/>
    </source>
</evidence>
<accession>A0ABW7Z923</accession>
<keyword evidence="11" id="KW-1185">Reference proteome</keyword>
<keyword evidence="2" id="KW-0723">Serine/threonine-protein kinase</keyword>
<dbReference type="EMBL" id="JBITGY010000015">
    <property type="protein sequence ID" value="MFI6504628.1"/>
    <property type="molecule type" value="Genomic_DNA"/>
</dbReference>
<keyword evidence="6 7" id="KW-0067">ATP-binding</keyword>
<evidence type="ECO:0000256" key="1">
    <source>
        <dbReference type="ARBA" id="ARBA00012513"/>
    </source>
</evidence>
<evidence type="ECO:0000313" key="10">
    <source>
        <dbReference type="EMBL" id="MFI6504628.1"/>
    </source>
</evidence>
<dbReference type="PANTHER" id="PTHR43289:SF6">
    <property type="entry name" value="SERINE_THREONINE-PROTEIN KINASE NEKL-3"/>
    <property type="match status" value="1"/>
</dbReference>
<evidence type="ECO:0000256" key="2">
    <source>
        <dbReference type="ARBA" id="ARBA00022527"/>
    </source>
</evidence>
<dbReference type="Gene3D" id="3.30.200.20">
    <property type="entry name" value="Phosphorylase Kinase, domain 1"/>
    <property type="match status" value="1"/>
</dbReference>
<dbReference type="PROSITE" id="PS00108">
    <property type="entry name" value="PROTEIN_KINASE_ST"/>
    <property type="match status" value="1"/>
</dbReference>
<evidence type="ECO:0000256" key="4">
    <source>
        <dbReference type="ARBA" id="ARBA00022741"/>
    </source>
</evidence>
<dbReference type="CDD" id="cd14014">
    <property type="entry name" value="STKc_PknB_like"/>
    <property type="match status" value="1"/>
</dbReference>
<dbReference type="SUPFAM" id="SSF53955">
    <property type="entry name" value="Lysozyme-like"/>
    <property type="match status" value="1"/>
</dbReference>
<comment type="caution">
    <text evidence="10">The sequence shown here is derived from an EMBL/GenBank/DDBJ whole genome shotgun (WGS) entry which is preliminary data.</text>
</comment>
<dbReference type="Gene3D" id="1.10.530.10">
    <property type="match status" value="1"/>
</dbReference>
<evidence type="ECO:0000256" key="6">
    <source>
        <dbReference type="ARBA" id="ARBA00022840"/>
    </source>
</evidence>
<proteinExistence type="predicted"/>
<dbReference type="Gene3D" id="1.10.510.10">
    <property type="entry name" value="Transferase(Phosphotransferase) domain 1"/>
    <property type="match status" value="1"/>
</dbReference>
<dbReference type="SMART" id="SM00220">
    <property type="entry name" value="S_TKc"/>
    <property type="match status" value="1"/>
</dbReference>
<evidence type="ECO:0000256" key="5">
    <source>
        <dbReference type="ARBA" id="ARBA00022777"/>
    </source>
</evidence>
<protein>
    <recommendedName>
        <fullName evidence="1">non-specific serine/threonine protein kinase</fullName>
        <ecNumber evidence="1">2.7.11.1</ecNumber>
    </recommendedName>
</protein>
<dbReference type="PROSITE" id="PS00107">
    <property type="entry name" value="PROTEIN_KINASE_ATP"/>
    <property type="match status" value="1"/>
</dbReference>
<dbReference type="SUPFAM" id="SSF56112">
    <property type="entry name" value="Protein kinase-like (PK-like)"/>
    <property type="match status" value="1"/>
</dbReference>
<feature type="binding site" evidence="7">
    <location>
        <position position="39"/>
    </location>
    <ligand>
        <name>ATP</name>
        <dbReference type="ChEBI" id="CHEBI:30616"/>
    </ligand>
</feature>